<keyword evidence="3 6" id="KW-0808">Transferase</keyword>
<keyword evidence="5" id="KW-0411">Iron-sulfur</keyword>
<name>A0A0P0P0A0_9CAUL</name>
<feature type="binding site" evidence="6">
    <location>
        <position position="247"/>
    </location>
    <ligand>
        <name>S-adenosyl-L-methionine</name>
        <dbReference type="ChEBI" id="CHEBI:59789"/>
    </ligand>
</feature>
<dbReference type="InterPro" id="IPR002792">
    <property type="entry name" value="TRAM_dom"/>
</dbReference>
<evidence type="ECO:0000256" key="3">
    <source>
        <dbReference type="ARBA" id="ARBA00022679"/>
    </source>
</evidence>
<proteinExistence type="inferred from homology"/>
<evidence type="ECO:0000256" key="5">
    <source>
        <dbReference type="ARBA" id="ARBA00023014"/>
    </source>
</evidence>
<accession>A0A0P0P0A0</accession>
<dbReference type="Proteomes" id="UP000056905">
    <property type="component" value="Chromosome"/>
</dbReference>
<gene>
    <name evidence="8" type="ORF">AQ619_09400</name>
</gene>
<dbReference type="GO" id="GO:0070041">
    <property type="term" value="F:rRNA (uridine-C5-)-methyltransferase activity"/>
    <property type="evidence" value="ECO:0007669"/>
    <property type="project" value="TreeGrafter"/>
</dbReference>
<dbReference type="InterPro" id="IPR029063">
    <property type="entry name" value="SAM-dependent_MTases_sf"/>
</dbReference>
<dbReference type="PANTHER" id="PTHR11061:SF49">
    <property type="entry name" value="23S RRNA (URACIL(1939)-C(5))-METHYLTRANSFERASE RLMD"/>
    <property type="match status" value="1"/>
</dbReference>
<keyword evidence="4 6" id="KW-0949">S-adenosyl-L-methionine</keyword>
<dbReference type="InterPro" id="IPR012340">
    <property type="entry name" value="NA-bd_OB-fold"/>
</dbReference>
<dbReference type="PANTHER" id="PTHR11061">
    <property type="entry name" value="RNA M5U METHYLTRANSFERASE"/>
    <property type="match status" value="1"/>
</dbReference>
<evidence type="ECO:0000256" key="2">
    <source>
        <dbReference type="ARBA" id="ARBA00022603"/>
    </source>
</evidence>
<feature type="binding site" evidence="6">
    <location>
        <position position="274"/>
    </location>
    <ligand>
        <name>S-adenosyl-L-methionine</name>
        <dbReference type="ChEBI" id="CHEBI:59789"/>
    </ligand>
</feature>
<protein>
    <submittedName>
        <fullName evidence="8">RNA methyltransferase</fullName>
    </submittedName>
</protein>
<dbReference type="Gene3D" id="3.40.50.150">
    <property type="entry name" value="Vaccinia Virus protein VP39"/>
    <property type="match status" value="1"/>
</dbReference>
<evidence type="ECO:0000259" key="7">
    <source>
        <dbReference type="PROSITE" id="PS50926"/>
    </source>
</evidence>
<organism evidence="8 9">
    <name type="scientific">Caulobacter henricii</name>
    <dbReference type="NCBI Taxonomy" id="69395"/>
    <lineage>
        <taxon>Bacteria</taxon>
        <taxon>Pseudomonadati</taxon>
        <taxon>Pseudomonadota</taxon>
        <taxon>Alphaproteobacteria</taxon>
        <taxon>Caulobacterales</taxon>
        <taxon>Caulobacteraceae</taxon>
        <taxon>Caulobacter</taxon>
    </lineage>
</organism>
<dbReference type="STRING" id="69395.AQ619_09400"/>
<dbReference type="Pfam" id="PF05958">
    <property type="entry name" value="tRNA_U5-meth_tr"/>
    <property type="match status" value="1"/>
</dbReference>
<dbReference type="PROSITE" id="PS50926">
    <property type="entry name" value="TRAM"/>
    <property type="match status" value="1"/>
</dbReference>
<dbReference type="PROSITE" id="PS51687">
    <property type="entry name" value="SAM_MT_RNA_M5U"/>
    <property type="match status" value="1"/>
</dbReference>
<feature type="binding site" evidence="6">
    <location>
        <position position="342"/>
    </location>
    <ligand>
        <name>S-adenosyl-L-methionine</name>
        <dbReference type="ChEBI" id="CHEBI:59789"/>
    </ligand>
</feature>
<dbReference type="OrthoDB" id="9804590at2"/>
<evidence type="ECO:0000313" key="8">
    <source>
        <dbReference type="EMBL" id="ALL13550.1"/>
    </source>
</evidence>
<dbReference type="InterPro" id="IPR010280">
    <property type="entry name" value="U5_MeTrfase_fam"/>
</dbReference>
<keyword evidence="1" id="KW-0479">Metal-binding</keyword>
<sequence>MREVIIDAVGAQGDGIVRQGPVFVPLTLPGERVTVKMDGSRGELIDILEPSPDRIAPSCRHFGDCGGCTSQHWAQQPYLAWKSELVRVQLSHEGLETEILPTFAAPAGSRRRVALHARGGKGGVRLGFKERRSWNLVKIEDCPVADPRLVAAFPALARLAQPFLEHPKSAPTLHVTLTATGLDIDITGVEAKSGGLSADARMLAAMAASDGDFARVTLAGEVVYMARQPLVKLGPAVVALSPGSFLQASPQAEKAMVAFAVEAAQGATKIADLYCGAGTFTFRLAEIAAVYAADSAAPAVAALKAAIGGAPGLKPIVAEARDLVRRPVLTMELAKTDVVVIDPPRAGALEQTVEIANSKVSRVISVSCNPATFARDARLLVDAGFRLEKVLPVDQFVWSPHIELVGIFSR</sequence>
<dbReference type="Gene3D" id="2.40.50.140">
    <property type="entry name" value="Nucleic acid-binding proteins"/>
    <property type="match status" value="1"/>
</dbReference>
<dbReference type="GO" id="GO:0070475">
    <property type="term" value="P:rRNA base methylation"/>
    <property type="evidence" value="ECO:0007669"/>
    <property type="project" value="TreeGrafter"/>
</dbReference>
<feature type="binding site" evidence="6">
    <location>
        <position position="294"/>
    </location>
    <ligand>
        <name>S-adenosyl-L-methionine</name>
        <dbReference type="ChEBI" id="CHEBI:59789"/>
    </ligand>
</feature>
<keyword evidence="1" id="KW-0408">Iron</keyword>
<dbReference type="RefSeq" id="WP_062146654.1">
    <property type="nucleotide sequence ID" value="NZ_CP013002.1"/>
</dbReference>
<reference evidence="8 9" key="1">
    <citation type="submission" date="2015-10" db="EMBL/GenBank/DDBJ databases">
        <title>Conservation of the essential genome among Caulobacter and Brevundimonas species.</title>
        <authorList>
            <person name="Scott D."/>
            <person name="Ely B."/>
        </authorList>
    </citation>
    <scope>NUCLEOTIDE SEQUENCE [LARGE SCALE GENOMIC DNA]</scope>
    <source>
        <strain evidence="8 9">CB4</strain>
    </source>
</reference>
<dbReference type="GO" id="GO:0051539">
    <property type="term" value="F:4 iron, 4 sulfur cluster binding"/>
    <property type="evidence" value="ECO:0007669"/>
    <property type="project" value="UniProtKB-KW"/>
</dbReference>
<dbReference type="AlphaFoldDB" id="A0A0P0P0A0"/>
<feature type="domain" description="TRAM" evidence="7">
    <location>
        <begin position="1"/>
        <end position="49"/>
    </location>
</feature>
<dbReference type="SUPFAM" id="SSF53335">
    <property type="entry name" value="S-adenosyl-L-methionine-dependent methyltransferases"/>
    <property type="match status" value="1"/>
</dbReference>
<dbReference type="EMBL" id="CP013002">
    <property type="protein sequence ID" value="ALL13550.1"/>
    <property type="molecule type" value="Genomic_DNA"/>
</dbReference>
<keyword evidence="9" id="KW-1185">Reference proteome</keyword>
<feature type="active site" description="Nucleophile" evidence="6">
    <location>
        <position position="368"/>
    </location>
</feature>
<keyword evidence="2 6" id="KW-0489">Methyltransferase</keyword>
<keyword evidence="1" id="KW-0004">4Fe-4S</keyword>
<evidence type="ECO:0000256" key="1">
    <source>
        <dbReference type="ARBA" id="ARBA00022485"/>
    </source>
</evidence>
<evidence type="ECO:0000256" key="6">
    <source>
        <dbReference type="PROSITE-ProRule" id="PRU01024"/>
    </source>
</evidence>
<dbReference type="Gene3D" id="2.40.50.1070">
    <property type="match status" value="1"/>
</dbReference>
<comment type="similarity">
    <text evidence="6">Belongs to the class I-like SAM-binding methyltransferase superfamily. RNA M5U methyltransferase family.</text>
</comment>
<dbReference type="KEGG" id="chq:AQ619_09400"/>
<evidence type="ECO:0000256" key="4">
    <source>
        <dbReference type="ARBA" id="ARBA00022691"/>
    </source>
</evidence>
<evidence type="ECO:0000313" key="9">
    <source>
        <dbReference type="Proteomes" id="UP000056905"/>
    </source>
</evidence>